<name>A0A2A3N7C8_CAPSP</name>
<proteinExistence type="predicted"/>
<dbReference type="Pfam" id="PF04326">
    <property type="entry name" value="SLFN_AlbA_2"/>
    <property type="match status" value="1"/>
</dbReference>
<dbReference type="GeneID" id="78162529"/>
<dbReference type="InterPro" id="IPR038461">
    <property type="entry name" value="Schlafen_AlbA_2_dom_sf"/>
</dbReference>
<dbReference type="Pfam" id="PF13749">
    <property type="entry name" value="HATPase_c_4"/>
    <property type="match status" value="1"/>
</dbReference>
<dbReference type="PANTHER" id="PTHR30595">
    <property type="entry name" value="GLPR-RELATED TRANSCRIPTIONAL REPRESSOR"/>
    <property type="match status" value="1"/>
</dbReference>
<organism evidence="3 4">
    <name type="scientific">Capnocytophaga sputigena</name>
    <dbReference type="NCBI Taxonomy" id="1019"/>
    <lineage>
        <taxon>Bacteria</taxon>
        <taxon>Pseudomonadati</taxon>
        <taxon>Bacteroidota</taxon>
        <taxon>Flavobacteriia</taxon>
        <taxon>Flavobacteriales</taxon>
        <taxon>Flavobacteriaceae</taxon>
        <taxon>Capnocytophaga</taxon>
    </lineage>
</organism>
<accession>A0A2A3N7C8</accession>
<dbReference type="RefSeq" id="WP_095898595.1">
    <property type="nucleotide sequence ID" value="NZ_CAUSCS010000023.1"/>
</dbReference>
<feature type="region of interest" description="Disordered" evidence="1">
    <location>
        <begin position="504"/>
        <end position="529"/>
    </location>
</feature>
<dbReference type="Gene3D" id="3.30.565.60">
    <property type="match status" value="1"/>
</dbReference>
<dbReference type="Gene3D" id="3.30.950.30">
    <property type="entry name" value="Schlafen, AAA domain"/>
    <property type="match status" value="1"/>
</dbReference>
<feature type="compositionally biased region" description="Polar residues" evidence="1">
    <location>
        <begin position="504"/>
        <end position="522"/>
    </location>
</feature>
<dbReference type="Proteomes" id="UP000217334">
    <property type="component" value="Chromosome"/>
</dbReference>
<gene>
    <name evidence="3" type="ORF">CGC59_08250</name>
</gene>
<evidence type="ECO:0000313" key="3">
    <source>
        <dbReference type="EMBL" id="ATA79668.1"/>
    </source>
</evidence>
<dbReference type="InterPro" id="IPR038475">
    <property type="entry name" value="RecG_C_sf"/>
</dbReference>
<dbReference type="InterPro" id="IPR007421">
    <property type="entry name" value="Schlafen_AlbA_2_dom"/>
</dbReference>
<dbReference type="PANTHER" id="PTHR30595:SF6">
    <property type="entry name" value="SCHLAFEN ALBA-2 DOMAIN-CONTAINING PROTEIN"/>
    <property type="match status" value="1"/>
</dbReference>
<protein>
    <submittedName>
        <fullName evidence="3">AAA family ATPase</fullName>
    </submittedName>
</protein>
<sequence length="602" mass="68946">MDATDIKVLLKVGERISFECKKAENNIPKSVWETYSSFANTIGGIIVLGITENIKFAGEANHFEITGITNPQKLRKEFFDTLNSNKVNRNILTDSDVEIIDYEGVSLMCITVPQADYRQRPIYINGNMMNGAFKRNYEGDYHCTEEDVKAMIRDANDSGNDGILIEHYNTDDIDSATLSAYRNRFRTANPDHIWNDYDDKDFLLNIGAYTKDRNTGREGLTLAGLLLFGKGLSIRERFDNIRMDYLDYTNLEEESRWSDRLTYDGRWENNLYNFFMRVQSKLISDIKRPFTLKGMEREDDSLLHKAIREALTNLIIHTDYMLTGVLKVEKYDNQFVFSNPGSLKIPVVDIYEGGHSKARNPHIQAIFRMIGFGENIGSGFPTILEACKKENWRRPLLSERPDLHLVELTLSMISLISSECETQLLEIYGDDYKEIEKEEQLILATAFSEGIIANNTVQLLLDKNPLEAGKLLYALVAKDMLLSTNKGRWTTYVINKKYTQGVENSRSKTQGVENSRSKTQGVKRQGVEKARSNKKEKIIERIIAFCQEPHTLQEIAQELGFSDRYWMKKNHIDPLLGDVLQMTSVESKNAPTQKYVVISKSL</sequence>
<feature type="domain" description="Schlafen AlbA-2" evidence="2">
    <location>
        <begin position="18"/>
        <end position="142"/>
    </location>
</feature>
<dbReference type="AlphaFoldDB" id="A0A2A3N7C8"/>
<dbReference type="EMBL" id="CP022383">
    <property type="protein sequence ID" value="ATA79668.1"/>
    <property type="molecule type" value="Genomic_DNA"/>
</dbReference>
<evidence type="ECO:0000259" key="2">
    <source>
        <dbReference type="Pfam" id="PF04326"/>
    </source>
</evidence>
<evidence type="ECO:0000256" key="1">
    <source>
        <dbReference type="SAM" id="MobiDB-lite"/>
    </source>
</evidence>
<evidence type="ECO:0000313" key="4">
    <source>
        <dbReference type="Proteomes" id="UP000217334"/>
    </source>
</evidence>
<reference evidence="4" key="1">
    <citation type="submission" date="2017-06" db="EMBL/GenBank/DDBJ databases">
        <title>Capnocytophaga spp. assemblies.</title>
        <authorList>
            <person name="Gulvik C.A."/>
        </authorList>
    </citation>
    <scope>NUCLEOTIDE SEQUENCE [LARGE SCALE GENOMIC DNA]</scope>
    <source>
        <strain evidence="4">H4486</strain>
    </source>
</reference>